<reference evidence="1 2" key="1">
    <citation type="submission" date="2019-03" db="EMBL/GenBank/DDBJ databases">
        <title>Single cell metagenomics reveals metabolic interactions within the superorganism composed of flagellate Streblomastix strix and complex community of Bacteroidetes bacteria on its surface.</title>
        <authorList>
            <person name="Treitli S.C."/>
            <person name="Kolisko M."/>
            <person name="Husnik F."/>
            <person name="Keeling P."/>
            <person name="Hampl V."/>
        </authorList>
    </citation>
    <scope>NUCLEOTIDE SEQUENCE [LARGE SCALE GENOMIC DNA]</scope>
    <source>
        <strain evidence="1">ST1C</strain>
    </source>
</reference>
<accession>A0A5J4WIQ1</accession>
<name>A0A5J4WIQ1_9EUKA</name>
<dbReference type="AlphaFoldDB" id="A0A5J4WIQ1"/>
<dbReference type="Proteomes" id="UP000324800">
    <property type="component" value="Unassembled WGS sequence"/>
</dbReference>
<gene>
    <name evidence="1" type="ORF">EZS28_009866</name>
</gene>
<evidence type="ECO:0000313" key="1">
    <source>
        <dbReference type="EMBL" id="KAA6394603.1"/>
    </source>
</evidence>
<organism evidence="1 2">
    <name type="scientific">Streblomastix strix</name>
    <dbReference type="NCBI Taxonomy" id="222440"/>
    <lineage>
        <taxon>Eukaryota</taxon>
        <taxon>Metamonada</taxon>
        <taxon>Preaxostyla</taxon>
        <taxon>Oxymonadida</taxon>
        <taxon>Streblomastigidae</taxon>
        <taxon>Streblomastix</taxon>
    </lineage>
</organism>
<evidence type="ECO:0000313" key="2">
    <source>
        <dbReference type="Proteomes" id="UP000324800"/>
    </source>
</evidence>
<protein>
    <submittedName>
        <fullName evidence="1">Uncharacterized protein</fullName>
    </submittedName>
</protein>
<comment type="caution">
    <text evidence="1">The sequence shown here is derived from an EMBL/GenBank/DDBJ whole genome shotgun (WGS) entry which is preliminary data.</text>
</comment>
<proteinExistence type="predicted"/>
<sequence>MVMHNCKLIFTASGSGEIQDEEISNGLRYISMFLRELYQGRNLQPSFPPLPLLAHRSQEQIEEEGGNEELESQMINKGSNNWRQSIMDITNMAKAAILNYFVDQSNLEPF</sequence>
<dbReference type="EMBL" id="SNRW01001902">
    <property type="protein sequence ID" value="KAA6394603.1"/>
    <property type="molecule type" value="Genomic_DNA"/>
</dbReference>